<gene>
    <name evidence="1" type="ORF">EV420DRAFT_1500752</name>
</gene>
<dbReference type="EMBL" id="JAUEPS010000001">
    <property type="protein sequence ID" value="KAK0470447.1"/>
    <property type="molecule type" value="Genomic_DNA"/>
</dbReference>
<evidence type="ECO:0000313" key="1">
    <source>
        <dbReference type="EMBL" id="KAK0470447.1"/>
    </source>
</evidence>
<dbReference type="Proteomes" id="UP001175211">
    <property type="component" value="Unassembled WGS sequence"/>
</dbReference>
<comment type="caution">
    <text evidence="1">The sequence shown here is derived from an EMBL/GenBank/DDBJ whole genome shotgun (WGS) entry which is preliminary data.</text>
</comment>
<reference evidence="1" key="1">
    <citation type="submission" date="2023-06" db="EMBL/GenBank/DDBJ databases">
        <authorList>
            <consortium name="Lawrence Berkeley National Laboratory"/>
            <person name="Ahrendt S."/>
            <person name="Sahu N."/>
            <person name="Indic B."/>
            <person name="Wong-Bajracharya J."/>
            <person name="Merenyi Z."/>
            <person name="Ke H.-M."/>
            <person name="Monk M."/>
            <person name="Kocsube S."/>
            <person name="Drula E."/>
            <person name="Lipzen A."/>
            <person name="Balint B."/>
            <person name="Henrissat B."/>
            <person name="Andreopoulos B."/>
            <person name="Martin F.M."/>
            <person name="Harder C.B."/>
            <person name="Rigling D."/>
            <person name="Ford K.L."/>
            <person name="Foster G.D."/>
            <person name="Pangilinan J."/>
            <person name="Papanicolaou A."/>
            <person name="Barry K."/>
            <person name="LaButti K."/>
            <person name="Viragh M."/>
            <person name="Koriabine M."/>
            <person name="Yan M."/>
            <person name="Riley R."/>
            <person name="Champramary S."/>
            <person name="Plett K.L."/>
            <person name="Tsai I.J."/>
            <person name="Slot J."/>
            <person name="Sipos G."/>
            <person name="Plett J."/>
            <person name="Nagy L.G."/>
            <person name="Grigoriev I.V."/>
        </authorList>
    </citation>
    <scope>NUCLEOTIDE SEQUENCE</scope>
    <source>
        <strain evidence="1">CCBAS 213</strain>
    </source>
</reference>
<sequence length="58" mass="6707">MASRTGKTRSDISVMKTSDDGTFKCAPLSFRNVIEKVYIEQHRADRYHSYACPWQPEP</sequence>
<keyword evidence="2" id="KW-1185">Reference proteome</keyword>
<dbReference type="GeneID" id="85354576"/>
<protein>
    <submittedName>
        <fullName evidence="1">Uncharacterized protein</fullName>
    </submittedName>
</protein>
<dbReference type="AlphaFoldDB" id="A0AA39NRD2"/>
<accession>A0AA39NRD2</accession>
<organism evidence="1 2">
    <name type="scientific">Armillaria tabescens</name>
    <name type="common">Ringless honey mushroom</name>
    <name type="synonym">Agaricus tabescens</name>
    <dbReference type="NCBI Taxonomy" id="1929756"/>
    <lineage>
        <taxon>Eukaryota</taxon>
        <taxon>Fungi</taxon>
        <taxon>Dikarya</taxon>
        <taxon>Basidiomycota</taxon>
        <taxon>Agaricomycotina</taxon>
        <taxon>Agaricomycetes</taxon>
        <taxon>Agaricomycetidae</taxon>
        <taxon>Agaricales</taxon>
        <taxon>Marasmiineae</taxon>
        <taxon>Physalacriaceae</taxon>
        <taxon>Desarmillaria</taxon>
    </lineage>
</organism>
<proteinExistence type="predicted"/>
<name>A0AA39NRD2_ARMTA</name>
<evidence type="ECO:0000313" key="2">
    <source>
        <dbReference type="Proteomes" id="UP001175211"/>
    </source>
</evidence>
<dbReference type="RefSeq" id="XP_060340240.1">
    <property type="nucleotide sequence ID" value="XM_060471028.1"/>
</dbReference>